<keyword evidence="2" id="KW-1133">Transmembrane helix</keyword>
<evidence type="ECO:0000313" key="3">
    <source>
        <dbReference type="EMBL" id="KAL0637045.1"/>
    </source>
</evidence>
<keyword evidence="2" id="KW-0472">Membrane</keyword>
<proteinExistence type="predicted"/>
<sequence length="258" mass="28192">MPNIMFGRDRDPMVIAGFSLFVVSLVFQTIFWTLQVFTCPRPSDKSKEDWLESWPAEVAENPILPYDPTPANLSSTTVGDKKYTSFVENVLHPTPNIYNSTVLYVTETPPVTEHAVEMDPFDAWDTSDVGATQRAACTLAVGLGIFKTVNSAVTVGDLGGGGVKTNRTDEDVQIHVPVLERQDSPPIPDYDMTPRSTSFPAGIFGEHASMGTGRRPTLVVSPIGESREFDEGSGRLVPTRSPRGDLGTGKWLVRSQTM</sequence>
<evidence type="ECO:0008006" key="5">
    <source>
        <dbReference type="Google" id="ProtNLM"/>
    </source>
</evidence>
<keyword evidence="2" id="KW-0812">Transmembrane</keyword>
<evidence type="ECO:0000256" key="2">
    <source>
        <dbReference type="SAM" id="Phobius"/>
    </source>
</evidence>
<evidence type="ECO:0000256" key="1">
    <source>
        <dbReference type="SAM" id="MobiDB-lite"/>
    </source>
</evidence>
<feature type="region of interest" description="Disordered" evidence="1">
    <location>
        <begin position="228"/>
        <end position="249"/>
    </location>
</feature>
<organism evidence="3 4">
    <name type="scientific">Discina gigas</name>
    <dbReference type="NCBI Taxonomy" id="1032678"/>
    <lineage>
        <taxon>Eukaryota</taxon>
        <taxon>Fungi</taxon>
        <taxon>Dikarya</taxon>
        <taxon>Ascomycota</taxon>
        <taxon>Pezizomycotina</taxon>
        <taxon>Pezizomycetes</taxon>
        <taxon>Pezizales</taxon>
        <taxon>Discinaceae</taxon>
        <taxon>Discina</taxon>
    </lineage>
</organism>
<accession>A0ABR3GML9</accession>
<name>A0ABR3GML9_9PEZI</name>
<dbReference type="EMBL" id="JBBBZM010000040">
    <property type="protein sequence ID" value="KAL0637045.1"/>
    <property type="molecule type" value="Genomic_DNA"/>
</dbReference>
<reference evidence="3 4" key="1">
    <citation type="submission" date="2024-02" db="EMBL/GenBank/DDBJ databases">
        <title>Discinaceae phylogenomics.</title>
        <authorList>
            <person name="Dirks A.C."/>
            <person name="James T.Y."/>
        </authorList>
    </citation>
    <scope>NUCLEOTIDE SEQUENCE [LARGE SCALE GENOMIC DNA]</scope>
    <source>
        <strain evidence="3 4">ACD0624</strain>
    </source>
</reference>
<keyword evidence="4" id="KW-1185">Reference proteome</keyword>
<gene>
    <name evidence="3" type="ORF">Q9L58_004027</name>
</gene>
<protein>
    <recommendedName>
        <fullName evidence="5">Transmembrane protein</fullName>
    </recommendedName>
</protein>
<dbReference type="Proteomes" id="UP001447188">
    <property type="component" value="Unassembled WGS sequence"/>
</dbReference>
<evidence type="ECO:0000313" key="4">
    <source>
        <dbReference type="Proteomes" id="UP001447188"/>
    </source>
</evidence>
<comment type="caution">
    <text evidence="3">The sequence shown here is derived from an EMBL/GenBank/DDBJ whole genome shotgun (WGS) entry which is preliminary data.</text>
</comment>
<feature type="non-terminal residue" evidence="3">
    <location>
        <position position="258"/>
    </location>
</feature>
<feature type="transmembrane region" description="Helical" evidence="2">
    <location>
        <begin position="12"/>
        <end position="34"/>
    </location>
</feature>